<sequence>MLLTDDSTAMMWMTAGIVSVFLVMGMLILCAEYRRKHRSSANSEPVQLVYKQSTAEYQMPNVSLRTANGHLSHLDPRAYSPTWRNSSLSRELPAIPDVPGSPGEPSGSGAVGGGDIRYESASNLYACLDDVRVNNNNHGSGSNNNDRSTPLPYPNGDTRPLLNRVHPYDRIGGPTVPVSVGSIVVSTSQRHAQVLQQMDNETVYRGGRSDISYTSVTVRAPLSEFDNHLYAQVGGEYGGSVESQPLGPSGHIYNELYAEIDVLSNGPGPAHYSSLISPYATSASVQAGGAIAAAADEDDNDDEVERISKLYAKVRKPSRGSGGKNSFPVDDVRNLPSTSGGVHRGRRVTAPVTLTDPVRVELAQRPVTPNSVARASSGRSLQASVDAAIADMDTSVSDFVSGDGDRHLLAVNGSALRAAATGTGPYKKREHPYEVVKDA</sequence>
<keyword evidence="2" id="KW-1133">Transmembrane helix</keyword>
<name>A0A1W0WCP7_HYPEX</name>
<evidence type="ECO:0000313" key="3">
    <source>
        <dbReference type="EMBL" id="OQV12986.1"/>
    </source>
</evidence>
<proteinExistence type="predicted"/>
<organism evidence="3 4">
    <name type="scientific">Hypsibius exemplaris</name>
    <name type="common">Freshwater tardigrade</name>
    <dbReference type="NCBI Taxonomy" id="2072580"/>
    <lineage>
        <taxon>Eukaryota</taxon>
        <taxon>Metazoa</taxon>
        <taxon>Ecdysozoa</taxon>
        <taxon>Tardigrada</taxon>
        <taxon>Eutardigrada</taxon>
        <taxon>Parachela</taxon>
        <taxon>Hypsibioidea</taxon>
        <taxon>Hypsibiidae</taxon>
        <taxon>Hypsibius</taxon>
    </lineage>
</organism>
<evidence type="ECO:0000256" key="2">
    <source>
        <dbReference type="SAM" id="Phobius"/>
    </source>
</evidence>
<keyword evidence="4" id="KW-1185">Reference proteome</keyword>
<feature type="region of interest" description="Disordered" evidence="1">
    <location>
        <begin position="136"/>
        <end position="155"/>
    </location>
</feature>
<protein>
    <submittedName>
        <fullName evidence="3">Uncharacterized protein</fullName>
    </submittedName>
</protein>
<keyword evidence="2" id="KW-0812">Transmembrane</keyword>
<feature type="compositionally biased region" description="Low complexity" evidence="1">
    <location>
        <begin position="136"/>
        <end position="145"/>
    </location>
</feature>
<comment type="caution">
    <text evidence="3">The sequence shown here is derived from an EMBL/GenBank/DDBJ whole genome shotgun (WGS) entry which is preliminary data.</text>
</comment>
<dbReference type="EMBL" id="MTYJ01000132">
    <property type="protein sequence ID" value="OQV12986.1"/>
    <property type="molecule type" value="Genomic_DNA"/>
</dbReference>
<keyword evidence="2" id="KW-0472">Membrane</keyword>
<feature type="region of interest" description="Disordered" evidence="1">
    <location>
        <begin position="315"/>
        <end position="349"/>
    </location>
</feature>
<accession>A0A1W0WCP7</accession>
<gene>
    <name evidence="3" type="ORF">BV898_12743</name>
</gene>
<evidence type="ECO:0000313" key="4">
    <source>
        <dbReference type="Proteomes" id="UP000192578"/>
    </source>
</evidence>
<dbReference type="Proteomes" id="UP000192578">
    <property type="component" value="Unassembled WGS sequence"/>
</dbReference>
<feature type="region of interest" description="Disordered" evidence="1">
    <location>
        <begin position="91"/>
        <end position="114"/>
    </location>
</feature>
<dbReference type="OrthoDB" id="10069012at2759"/>
<reference evidence="4" key="1">
    <citation type="submission" date="2017-01" db="EMBL/GenBank/DDBJ databases">
        <title>Comparative genomics of anhydrobiosis in the tardigrade Hypsibius dujardini.</title>
        <authorList>
            <person name="Yoshida Y."/>
            <person name="Koutsovoulos G."/>
            <person name="Laetsch D."/>
            <person name="Stevens L."/>
            <person name="Kumar S."/>
            <person name="Horikawa D."/>
            <person name="Ishino K."/>
            <person name="Komine S."/>
            <person name="Tomita M."/>
            <person name="Blaxter M."/>
            <person name="Arakawa K."/>
        </authorList>
    </citation>
    <scope>NUCLEOTIDE SEQUENCE [LARGE SCALE GENOMIC DNA]</scope>
    <source>
        <strain evidence="4">Z151</strain>
    </source>
</reference>
<dbReference type="AlphaFoldDB" id="A0A1W0WCP7"/>
<evidence type="ECO:0000256" key="1">
    <source>
        <dbReference type="SAM" id="MobiDB-lite"/>
    </source>
</evidence>
<feature type="transmembrane region" description="Helical" evidence="2">
    <location>
        <begin position="12"/>
        <end position="31"/>
    </location>
</feature>